<name>A0ABD1RQD9_9LAMI</name>
<evidence type="ECO:0000313" key="2">
    <source>
        <dbReference type="EMBL" id="KAL2489264.1"/>
    </source>
</evidence>
<accession>A0ABD1RQD9</accession>
<reference evidence="3" key="1">
    <citation type="submission" date="2024-07" db="EMBL/GenBank/DDBJ databases">
        <title>Two chromosome-level genome assemblies of Korean endemic species Abeliophyllum distichum and Forsythia ovata (Oleaceae).</title>
        <authorList>
            <person name="Jang H."/>
        </authorList>
    </citation>
    <scope>NUCLEOTIDE SEQUENCE [LARGE SCALE GENOMIC DNA]</scope>
</reference>
<organism evidence="2 3">
    <name type="scientific">Forsythia ovata</name>
    <dbReference type="NCBI Taxonomy" id="205694"/>
    <lineage>
        <taxon>Eukaryota</taxon>
        <taxon>Viridiplantae</taxon>
        <taxon>Streptophyta</taxon>
        <taxon>Embryophyta</taxon>
        <taxon>Tracheophyta</taxon>
        <taxon>Spermatophyta</taxon>
        <taxon>Magnoliopsida</taxon>
        <taxon>eudicotyledons</taxon>
        <taxon>Gunneridae</taxon>
        <taxon>Pentapetalae</taxon>
        <taxon>asterids</taxon>
        <taxon>lamiids</taxon>
        <taxon>Lamiales</taxon>
        <taxon>Oleaceae</taxon>
        <taxon>Forsythieae</taxon>
        <taxon>Forsythia</taxon>
    </lineage>
</organism>
<evidence type="ECO:0000313" key="3">
    <source>
        <dbReference type="Proteomes" id="UP001604277"/>
    </source>
</evidence>
<protein>
    <submittedName>
        <fullName evidence="2">Uncharacterized protein</fullName>
    </submittedName>
</protein>
<keyword evidence="3" id="KW-1185">Reference proteome</keyword>
<dbReference type="EMBL" id="JBFOLJ010000012">
    <property type="protein sequence ID" value="KAL2489264.1"/>
    <property type="molecule type" value="Genomic_DNA"/>
</dbReference>
<gene>
    <name evidence="2" type="ORF">Fot_42556</name>
</gene>
<proteinExistence type="predicted"/>
<sequence length="101" mass="10968">MSRGASVLPNGKGLKVIGDLYSYNGDFSGIIYSDHLFVKHHLMKRLESNALPKIGLAGLAAKKIHPVMKGKTNDHDQKRTLSKLSFKAGEKDQTSASSDPC</sequence>
<comment type="caution">
    <text evidence="2">The sequence shown here is derived from an EMBL/GenBank/DDBJ whole genome shotgun (WGS) entry which is preliminary data.</text>
</comment>
<dbReference type="AlphaFoldDB" id="A0ABD1RQD9"/>
<feature type="region of interest" description="Disordered" evidence="1">
    <location>
        <begin position="67"/>
        <end position="101"/>
    </location>
</feature>
<evidence type="ECO:0000256" key="1">
    <source>
        <dbReference type="SAM" id="MobiDB-lite"/>
    </source>
</evidence>
<dbReference type="Proteomes" id="UP001604277">
    <property type="component" value="Unassembled WGS sequence"/>
</dbReference>